<accession>A0A328F9Q2</accession>
<keyword evidence="4" id="KW-1133">Transmembrane helix</keyword>
<keyword evidence="4" id="KW-0472">Membrane</keyword>
<dbReference type="Proteomes" id="UP000248798">
    <property type="component" value="Unassembled WGS sequence"/>
</dbReference>
<evidence type="ECO:0000256" key="2">
    <source>
        <dbReference type="ARBA" id="ARBA00022676"/>
    </source>
</evidence>
<sequence length="384" mass="42776">MYIAAAIVFFAATGLIFIQTAYPIILALIGLFVKKKRNPVTPLASRMLGMTLIIPVYKNDVHMLPEKLVNCSMLNYPPEKLEILVSGDGDLPELPGIINDASCDFSLRYHQTGTWVGKNLALNQAVKKSTGTIIVISDVDSTLDPDVISMINQSMMNTQVGGCSGTVEINRSDDSKGGIGSVQKKYWLFEKNIKKVEMDVLGSVTSCSGQLYAVRKNLRPVIPEDVCDDIFTLLSVVKQGYCFGGLPKTSAFIPKPSKTISGEVNRRSRIVTRELNAIWKNRQLFMQKTTFWYGVGLFCHKVVRRLIPFLLITLFITNFILAFTGFYWAGLFACQVLFYGVSILSYHNVLNIKGMSFLSYFIAFNIGTGMGFFHFLTGKGKSKW</sequence>
<reference evidence="7 8" key="1">
    <citation type="submission" date="2018-06" db="EMBL/GenBank/DDBJ databases">
        <title>Complete Genome Sequence of Desulfobacter hydrogenophilus (DSM3380).</title>
        <authorList>
            <person name="Marietou A."/>
            <person name="Schreiber L."/>
            <person name="Marshall I."/>
            <person name="Jorgensen B."/>
        </authorList>
    </citation>
    <scope>NUCLEOTIDE SEQUENCE [LARGE SCALE GENOMIC DNA]</scope>
    <source>
        <strain evidence="7 8">DSM 3380</strain>
    </source>
</reference>
<dbReference type="PANTHER" id="PTHR43630">
    <property type="entry name" value="POLY-BETA-1,6-N-ACETYL-D-GLUCOSAMINE SYNTHASE"/>
    <property type="match status" value="1"/>
</dbReference>
<organism evidence="7 8">
    <name type="scientific">Desulfobacter hydrogenophilus</name>
    <dbReference type="NCBI Taxonomy" id="2291"/>
    <lineage>
        <taxon>Bacteria</taxon>
        <taxon>Pseudomonadati</taxon>
        <taxon>Thermodesulfobacteriota</taxon>
        <taxon>Desulfobacteria</taxon>
        <taxon>Desulfobacterales</taxon>
        <taxon>Desulfobacteraceae</taxon>
        <taxon>Desulfobacter</taxon>
    </lineage>
</organism>
<feature type="transmembrane region" description="Helical" evidence="4">
    <location>
        <begin position="358"/>
        <end position="376"/>
    </location>
</feature>
<evidence type="ECO:0000256" key="1">
    <source>
        <dbReference type="ARBA" id="ARBA00006739"/>
    </source>
</evidence>
<dbReference type="Pfam" id="PF00535">
    <property type="entry name" value="Glycos_transf_2"/>
    <property type="match status" value="1"/>
</dbReference>
<evidence type="ECO:0000313" key="6">
    <source>
        <dbReference type="EMBL" id="QBH13263.1"/>
    </source>
</evidence>
<feature type="transmembrane region" description="Helical" evidence="4">
    <location>
        <begin position="309"/>
        <end position="338"/>
    </location>
</feature>
<evidence type="ECO:0000313" key="7">
    <source>
        <dbReference type="EMBL" id="RAM00390.1"/>
    </source>
</evidence>
<proteinExistence type="inferred from homology"/>
<dbReference type="InterPro" id="IPR001173">
    <property type="entry name" value="Glyco_trans_2-like"/>
</dbReference>
<evidence type="ECO:0000256" key="3">
    <source>
        <dbReference type="ARBA" id="ARBA00022679"/>
    </source>
</evidence>
<dbReference type="GO" id="GO:0016757">
    <property type="term" value="F:glycosyltransferase activity"/>
    <property type="evidence" value="ECO:0007669"/>
    <property type="project" value="UniProtKB-KW"/>
</dbReference>
<evidence type="ECO:0000256" key="4">
    <source>
        <dbReference type="SAM" id="Phobius"/>
    </source>
</evidence>
<dbReference type="SUPFAM" id="SSF53448">
    <property type="entry name" value="Nucleotide-diphospho-sugar transferases"/>
    <property type="match status" value="1"/>
</dbReference>
<comment type="similarity">
    <text evidence="1">Belongs to the glycosyltransferase 2 family.</text>
</comment>
<dbReference type="Gene3D" id="3.90.550.10">
    <property type="entry name" value="Spore Coat Polysaccharide Biosynthesis Protein SpsA, Chain A"/>
    <property type="match status" value="1"/>
</dbReference>
<dbReference type="Proteomes" id="UP000293902">
    <property type="component" value="Chromosome"/>
</dbReference>
<dbReference type="OrthoDB" id="9802632at2"/>
<feature type="domain" description="Glycosyltransferase 2-like" evidence="5">
    <location>
        <begin position="52"/>
        <end position="180"/>
    </location>
</feature>
<keyword evidence="9" id="KW-1185">Reference proteome</keyword>
<name>A0A328F9Q2_9BACT</name>
<evidence type="ECO:0000259" key="5">
    <source>
        <dbReference type="Pfam" id="PF00535"/>
    </source>
</evidence>
<dbReference type="PANTHER" id="PTHR43630:SF1">
    <property type="entry name" value="POLY-BETA-1,6-N-ACETYL-D-GLUCOSAMINE SYNTHASE"/>
    <property type="match status" value="1"/>
</dbReference>
<dbReference type="InterPro" id="IPR029044">
    <property type="entry name" value="Nucleotide-diphossugar_trans"/>
</dbReference>
<keyword evidence="3" id="KW-0808">Transferase</keyword>
<dbReference type="RefSeq" id="WP_111959733.1">
    <property type="nucleotide sequence ID" value="NZ_CP036313.1"/>
</dbReference>
<reference evidence="6 9" key="2">
    <citation type="submission" date="2019-02" db="EMBL/GenBank/DDBJ databases">
        <title>Complete genome sequence of Desulfobacter hydrogenophilus AcRS1.</title>
        <authorList>
            <person name="Marietou A."/>
            <person name="Lund M.B."/>
            <person name="Marshall I.P.G."/>
            <person name="Schreiber L."/>
            <person name="Jorgensen B."/>
        </authorList>
    </citation>
    <scope>NUCLEOTIDE SEQUENCE [LARGE SCALE GENOMIC DNA]</scope>
    <source>
        <strain evidence="6 9">AcRS1</strain>
    </source>
</reference>
<dbReference type="AlphaFoldDB" id="A0A328F9Q2"/>
<gene>
    <name evidence="7" type="ORF">DO021_19355</name>
    <name evidence="6" type="ORF">EYB58_10220</name>
</gene>
<keyword evidence="2" id="KW-0328">Glycosyltransferase</keyword>
<evidence type="ECO:0000313" key="8">
    <source>
        <dbReference type="Proteomes" id="UP000248798"/>
    </source>
</evidence>
<keyword evidence="4" id="KW-0812">Transmembrane</keyword>
<dbReference type="EMBL" id="CP036313">
    <property type="protein sequence ID" value="QBH13263.1"/>
    <property type="molecule type" value="Genomic_DNA"/>
</dbReference>
<evidence type="ECO:0000313" key="9">
    <source>
        <dbReference type="Proteomes" id="UP000293902"/>
    </source>
</evidence>
<feature type="transmembrane region" description="Helical" evidence="4">
    <location>
        <begin position="6"/>
        <end position="33"/>
    </location>
</feature>
<dbReference type="EMBL" id="QLNI01000050">
    <property type="protein sequence ID" value="RAM00390.1"/>
    <property type="molecule type" value="Genomic_DNA"/>
</dbReference>
<protein>
    <submittedName>
        <fullName evidence="6">Glycosyltransferase</fullName>
    </submittedName>
</protein>